<feature type="compositionally biased region" description="Acidic residues" evidence="2">
    <location>
        <begin position="792"/>
        <end position="802"/>
    </location>
</feature>
<dbReference type="GO" id="GO:0003723">
    <property type="term" value="F:RNA binding"/>
    <property type="evidence" value="ECO:0007669"/>
    <property type="project" value="TreeGrafter"/>
</dbReference>
<evidence type="ECO:0000313" key="4">
    <source>
        <dbReference type="EMBL" id="KAK4606595.1"/>
    </source>
</evidence>
<keyword evidence="1" id="KW-0507">mRNA processing</keyword>
<feature type="compositionally biased region" description="Basic and acidic residues" evidence="2">
    <location>
        <begin position="534"/>
        <end position="546"/>
    </location>
</feature>
<keyword evidence="5" id="KW-1185">Reference proteome</keyword>
<feature type="region of interest" description="Disordered" evidence="2">
    <location>
        <begin position="142"/>
        <end position="880"/>
    </location>
</feature>
<feature type="compositionally biased region" description="Basic residues" evidence="2">
    <location>
        <begin position="268"/>
        <end position="430"/>
    </location>
</feature>
<dbReference type="InterPro" id="IPR002483">
    <property type="entry name" value="PWI_dom"/>
</dbReference>
<sequence>MSGGFFRGTSADQDTRFSNKQAKLLKSQKFAPELEHVVDMKKVNMDVIRPWVAHRVTELIGFEDEVLINFIYSLLEEKEVNGKTVQIQLTGFMEKNTVKFMKELWALLLSAQNTASGVPQQFLDAKEEEIKKKKAEADRMANEIEKKKEKESRELEQERSKKMDGVVETRATNTALEPNLKHRASSDYPEDGKEAEKRNNGVRGRHRVSRSPHSAKRSLSPPRGSPSRSISRSRSNPRSYSNDRHKSRSVSRSPEARGRSVSSERVYRSPRRRSVTPRRRHSPMHSLSPRRRSSYSRRRSRSRSQSHRRSPSPVRRRLRSPFRRRSPYPVRHRRSPSPPRRRRSPSPIRRRRSPSPIRRRRSPSPIRRRRSPSPIRRRRSPSPMRRRRSPSPMQRRRTPSPVRRRSSSLVRRRAHSPIRRRSPSPIRRRSPLPNRSRSSSPLQRSPSPVRRRYRRSPTPPHDSPSPVRRRPPTLGRRLSSSPSPSAISIQSPSPSPSPTTTKYHRSPVRSPKERIRMNEKLSFAQKFPSSLRSPQRDSRDRSDTRKRVPVSLSSPGKSPTLSESPPRARKRVSSEDRSPYQSPVRQTGNQMTRDASFSPAGKPRHGSLASSEEAGEPNYVRDDTNNKSKSSQKRSIHSSSVNKQKDSPMKVHYKEGRSPERLADRWATESQTRSDKMELRKKEEEKKRSGFPPESPGKQKSPTSYKDSLLGDRQHLSYTGEGKISDEKIRSRSKNVDSNRRPSETALDSVGKVDYNKHTASTDSGSEESDKHRTEEKKRRKHKRSERKELASDDDYSYDSELDDRKEAKRRRKEEKKLRKEEKRRRREERRRRKEERRAEKLKMKNRDGSYASDGEHTARRESNPSDDEDMQSEQKRLEIELRKKALESLKAKKGISH</sequence>
<dbReference type="PROSITE" id="PS51025">
    <property type="entry name" value="PWI"/>
    <property type="match status" value="1"/>
</dbReference>
<dbReference type="EMBL" id="JAXUIC010000001">
    <property type="protein sequence ID" value="KAK4606595.1"/>
    <property type="molecule type" value="Genomic_DNA"/>
</dbReference>
<feature type="compositionally biased region" description="Basic and acidic residues" evidence="2">
    <location>
        <begin position="768"/>
        <end position="777"/>
    </location>
</feature>
<dbReference type="SUPFAM" id="SSF101233">
    <property type="entry name" value="PWI domain"/>
    <property type="match status" value="1"/>
</dbReference>
<gene>
    <name evidence="4" type="ORF">RGQ29_000718</name>
</gene>
<reference evidence="4 5" key="1">
    <citation type="journal article" date="2023" name="G3 (Bethesda)">
        <title>A haplotype-resolved chromosome-scale genome for Quercus rubra L. provides insights into the genetics of adaptive traits for red oak species.</title>
        <authorList>
            <person name="Kapoor B."/>
            <person name="Jenkins J."/>
            <person name="Schmutz J."/>
            <person name="Zhebentyayeva T."/>
            <person name="Kuelheim C."/>
            <person name="Coggeshall M."/>
            <person name="Heim C."/>
            <person name="Lasky J.R."/>
            <person name="Leites L."/>
            <person name="Islam-Faridi N."/>
            <person name="Romero-Severson J."/>
            <person name="DeLeo V.L."/>
            <person name="Lucas S.M."/>
            <person name="Lazic D."/>
            <person name="Gailing O."/>
            <person name="Carlson J."/>
            <person name="Staton M."/>
        </authorList>
    </citation>
    <scope>NUCLEOTIDE SEQUENCE [LARGE SCALE GENOMIC DNA]</scope>
    <source>
        <strain evidence="4">Pseudo-F2</strain>
    </source>
</reference>
<protein>
    <recommendedName>
        <fullName evidence="3">PWI domain-containing protein</fullName>
    </recommendedName>
</protein>
<feature type="compositionally biased region" description="Low complexity" evidence="2">
    <location>
        <begin position="217"/>
        <end position="240"/>
    </location>
</feature>
<dbReference type="Pfam" id="PF01480">
    <property type="entry name" value="PWI"/>
    <property type="match status" value="1"/>
</dbReference>
<feature type="compositionally biased region" description="Basic and acidic residues" evidence="2">
    <location>
        <begin position="190"/>
        <end position="199"/>
    </location>
</feature>
<feature type="compositionally biased region" description="Basic residues" evidence="2">
    <location>
        <begin position="822"/>
        <end position="835"/>
    </location>
</feature>
<feature type="compositionally biased region" description="Basic and acidic residues" evidence="2">
    <location>
        <begin position="510"/>
        <end position="519"/>
    </location>
</feature>
<proteinExistence type="predicted"/>
<dbReference type="GO" id="GO:0048024">
    <property type="term" value="P:regulation of mRNA splicing, via spliceosome"/>
    <property type="evidence" value="ECO:0007669"/>
    <property type="project" value="TreeGrafter"/>
</dbReference>
<dbReference type="SMART" id="SM00311">
    <property type="entry name" value="PWI"/>
    <property type="match status" value="1"/>
</dbReference>
<feature type="compositionally biased region" description="Polar residues" evidence="2">
    <location>
        <begin position="579"/>
        <end position="595"/>
    </location>
</feature>
<comment type="caution">
    <text evidence="4">The sequence shown here is derived from an EMBL/GenBank/DDBJ whole genome shotgun (WGS) entry which is preliminary data.</text>
</comment>
<evidence type="ECO:0000259" key="3">
    <source>
        <dbReference type="PROSITE" id="PS51025"/>
    </source>
</evidence>
<feature type="compositionally biased region" description="Basic residues" evidence="2">
    <location>
        <begin position="203"/>
        <end position="216"/>
    </location>
</feature>
<feature type="compositionally biased region" description="Low complexity" evidence="2">
    <location>
        <begin position="479"/>
        <end position="492"/>
    </location>
</feature>
<accession>A0AAN7JDC4</accession>
<dbReference type="GO" id="GO:0006397">
    <property type="term" value="P:mRNA processing"/>
    <property type="evidence" value="ECO:0007669"/>
    <property type="project" value="UniProtKB-KW"/>
</dbReference>
<dbReference type="PANTHER" id="PTHR23148">
    <property type="entry name" value="SERINE/ARGININE REGULATED NUCLEAR MATRIX PROTEIN"/>
    <property type="match status" value="1"/>
</dbReference>
<feature type="compositionally biased region" description="Basic and acidic residues" evidence="2">
    <location>
        <begin position="723"/>
        <end position="743"/>
    </location>
</feature>
<feature type="compositionally biased region" description="Low complexity" evidence="2">
    <location>
        <begin position="431"/>
        <end position="448"/>
    </location>
</feature>
<dbReference type="Gene3D" id="1.20.1390.10">
    <property type="entry name" value="PWI domain"/>
    <property type="match status" value="1"/>
</dbReference>
<dbReference type="AlphaFoldDB" id="A0AAN7JDC4"/>
<dbReference type="EMBL" id="JAXUIC010000001">
    <property type="protein sequence ID" value="KAK4606596.1"/>
    <property type="molecule type" value="Genomic_DNA"/>
</dbReference>
<feature type="compositionally biased region" description="Basic and acidic residues" evidence="2">
    <location>
        <begin position="643"/>
        <end position="688"/>
    </location>
</feature>
<feature type="compositionally biased region" description="Basic and acidic residues" evidence="2">
    <location>
        <begin position="836"/>
        <end position="864"/>
    </location>
</feature>
<name>A0AAN7JDC4_QUERU</name>
<dbReference type="InterPro" id="IPR036483">
    <property type="entry name" value="PWI_dom_sf"/>
</dbReference>
<evidence type="ECO:0000256" key="1">
    <source>
        <dbReference type="ARBA" id="ARBA00022664"/>
    </source>
</evidence>
<dbReference type="Proteomes" id="UP001324115">
    <property type="component" value="Unassembled WGS sequence"/>
</dbReference>
<feature type="domain" description="PWI" evidence="3">
    <location>
        <begin position="27"/>
        <end position="125"/>
    </location>
</feature>
<organism evidence="4 5">
    <name type="scientific">Quercus rubra</name>
    <name type="common">Northern red oak</name>
    <name type="synonym">Quercus borealis</name>
    <dbReference type="NCBI Taxonomy" id="3512"/>
    <lineage>
        <taxon>Eukaryota</taxon>
        <taxon>Viridiplantae</taxon>
        <taxon>Streptophyta</taxon>
        <taxon>Embryophyta</taxon>
        <taxon>Tracheophyta</taxon>
        <taxon>Spermatophyta</taxon>
        <taxon>Magnoliopsida</taxon>
        <taxon>eudicotyledons</taxon>
        <taxon>Gunneridae</taxon>
        <taxon>Pentapetalae</taxon>
        <taxon>rosids</taxon>
        <taxon>fabids</taxon>
        <taxon>Fagales</taxon>
        <taxon>Fagaceae</taxon>
        <taxon>Quercus</taxon>
    </lineage>
</organism>
<evidence type="ECO:0000313" key="5">
    <source>
        <dbReference type="Proteomes" id="UP001324115"/>
    </source>
</evidence>
<evidence type="ECO:0000256" key="2">
    <source>
        <dbReference type="SAM" id="MobiDB-lite"/>
    </source>
</evidence>
<dbReference type="EMBL" id="JAXUIC010000001">
    <property type="protein sequence ID" value="KAK4606597.1"/>
    <property type="molecule type" value="Genomic_DNA"/>
</dbReference>
<dbReference type="GO" id="GO:0005681">
    <property type="term" value="C:spliceosomal complex"/>
    <property type="evidence" value="ECO:0007669"/>
    <property type="project" value="TreeGrafter"/>
</dbReference>
<feature type="compositionally biased region" description="Basic and acidic residues" evidence="2">
    <location>
        <begin position="142"/>
        <end position="167"/>
    </location>
</feature>
<dbReference type="InterPro" id="IPR052225">
    <property type="entry name" value="Ser/Arg_repetitive_matrix"/>
</dbReference>
<dbReference type="PANTHER" id="PTHR23148:SF0">
    <property type="entry name" value="SERINE_ARGININE REPETITIVE MATRIX PROTEIN 1"/>
    <property type="match status" value="1"/>
</dbReference>
<feature type="compositionally biased region" description="Polar residues" evidence="2">
    <location>
        <begin position="551"/>
        <end position="563"/>
    </location>
</feature>